<evidence type="ECO:0000259" key="6">
    <source>
        <dbReference type="Pfam" id="PF03968"/>
    </source>
</evidence>
<dbReference type="GO" id="GO:0001530">
    <property type="term" value="F:lipopolysaccharide binding"/>
    <property type="evidence" value="ECO:0007669"/>
    <property type="project" value="InterPro"/>
</dbReference>
<dbReference type="PANTHER" id="PTHR36504">
    <property type="entry name" value="LIPOPOLYSACCHARIDE EXPORT SYSTEM PROTEIN LPTA"/>
    <property type="match status" value="1"/>
</dbReference>
<evidence type="ECO:0000256" key="2">
    <source>
        <dbReference type="ARBA" id="ARBA00022729"/>
    </source>
</evidence>
<dbReference type="GO" id="GO:0015920">
    <property type="term" value="P:lipopolysaccharide transport"/>
    <property type="evidence" value="ECO:0007669"/>
    <property type="project" value="UniProtKB-UniRule"/>
</dbReference>
<evidence type="ECO:0000256" key="3">
    <source>
        <dbReference type="ARBA" id="ARBA00022764"/>
    </source>
</evidence>
<comment type="subunit">
    <text evidence="4">Component of the lipopolysaccharide transport and assembly complex.</text>
</comment>
<sequence precursor="true">MKLFVSFLLALLTATAAVSVRAEKADSQKPTNIEADQMAYDDVKQINTFTGNVILTRGTLIMRANKLIVTQDPAGYQHATLLAPQGGLATFRQKRDGPGDQWVEGQAERIEYDGRAELVKLFSKAKMRRLEGTRPTDEVEGEFISYDSRAEFFSVNNTANGSSKPGGGRIKAVIQPRTEAKPGEQKDKQ</sequence>
<dbReference type="InterPro" id="IPR014340">
    <property type="entry name" value="LptA"/>
</dbReference>
<feature type="domain" description="Organic solvent tolerance-like N-terminal" evidence="6">
    <location>
        <begin position="32"/>
        <end position="151"/>
    </location>
</feature>
<dbReference type="Proteomes" id="UP000482155">
    <property type="component" value="Unassembled WGS sequence"/>
</dbReference>
<dbReference type="Pfam" id="PF03968">
    <property type="entry name" value="LptD_N"/>
    <property type="match status" value="1"/>
</dbReference>
<evidence type="ECO:0000256" key="1">
    <source>
        <dbReference type="ARBA" id="ARBA00022448"/>
    </source>
</evidence>
<evidence type="ECO:0000256" key="5">
    <source>
        <dbReference type="SAM" id="MobiDB-lite"/>
    </source>
</evidence>
<feature type="chain" id="PRO_5025734331" description="Lipopolysaccharide export system protein LptA" evidence="4">
    <location>
        <begin position="17"/>
        <end position="189"/>
    </location>
</feature>
<dbReference type="GO" id="GO:0043165">
    <property type="term" value="P:Gram-negative-bacterium-type cell outer membrane assembly"/>
    <property type="evidence" value="ECO:0007669"/>
    <property type="project" value="UniProtKB-UniRule"/>
</dbReference>
<gene>
    <name evidence="4 7" type="primary">lptA</name>
    <name evidence="7" type="ORF">G3574_09540</name>
</gene>
<feature type="signal peptide" evidence="4">
    <location>
        <begin position="1"/>
        <end position="16"/>
    </location>
</feature>
<evidence type="ECO:0000256" key="4">
    <source>
        <dbReference type="HAMAP-Rule" id="MF_01914"/>
    </source>
</evidence>
<dbReference type="PANTHER" id="PTHR36504:SF1">
    <property type="entry name" value="LIPOPOLYSACCHARIDE EXPORT SYSTEM PROTEIN LPTA"/>
    <property type="match status" value="1"/>
</dbReference>
<organism evidence="7 8">
    <name type="scientific">Noviherbaspirillum galbum</name>
    <dbReference type="NCBI Taxonomy" id="2709383"/>
    <lineage>
        <taxon>Bacteria</taxon>
        <taxon>Pseudomonadati</taxon>
        <taxon>Pseudomonadota</taxon>
        <taxon>Betaproteobacteria</taxon>
        <taxon>Burkholderiales</taxon>
        <taxon>Oxalobacteraceae</taxon>
        <taxon>Noviherbaspirillum</taxon>
    </lineage>
</organism>
<dbReference type="NCBIfam" id="TIGR03002">
    <property type="entry name" value="outer_YhbN_LptA"/>
    <property type="match status" value="1"/>
</dbReference>
<evidence type="ECO:0000313" key="8">
    <source>
        <dbReference type="Proteomes" id="UP000482155"/>
    </source>
</evidence>
<dbReference type="InterPro" id="IPR052037">
    <property type="entry name" value="LPS_export_LptA"/>
</dbReference>
<reference evidence="7 8" key="1">
    <citation type="submission" date="2020-02" db="EMBL/GenBank/DDBJ databases">
        <authorList>
            <person name="Kim M.K."/>
        </authorList>
    </citation>
    <scope>NUCLEOTIDE SEQUENCE [LARGE SCALE GENOMIC DNA]</scope>
    <source>
        <strain evidence="7 8">17J57-3</strain>
    </source>
</reference>
<accession>A0A6B3SKJ0</accession>
<evidence type="ECO:0000313" key="7">
    <source>
        <dbReference type="EMBL" id="NEX61321.1"/>
    </source>
</evidence>
<keyword evidence="8" id="KW-1185">Reference proteome</keyword>
<keyword evidence="2 4" id="KW-0732">Signal</keyword>
<dbReference type="GO" id="GO:0030288">
    <property type="term" value="C:outer membrane-bounded periplasmic space"/>
    <property type="evidence" value="ECO:0007669"/>
    <property type="project" value="TreeGrafter"/>
</dbReference>
<feature type="region of interest" description="Disordered" evidence="5">
    <location>
        <begin position="157"/>
        <end position="189"/>
    </location>
</feature>
<dbReference type="Gene3D" id="2.60.450.10">
    <property type="entry name" value="Lipopolysaccharide (LPS) transport protein A like domain"/>
    <property type="match status" value="1"/>
</dbReference>
<comment type="subcellular location">
    <subcellularLocation>
        <location evidence="4">Periplasm</location>
    </subcellularLocation>
</comment>
<dbReference type="AlphaFoldDB" id="A0A6B3SKJ0"/>
<feature type="compositionally biased region" description="Basic and acidic residues" evidence="5">
    <location>
        <begin position="178"/>
        <end position="189"/>
    </location>
</feature>
<dbReference type="InterPro" id="IPR005653">
    <property type="entry name" value="OstA-like_N"/>
</dbReference>
<comment type="caution">
    <text evidence="7">The sequence shown here is derived from an EMBL/GenBank/DDBJ whole genome shotgun (WGS) entry which is preliminary data.</text>
</comment>
<dbReference type="GO" id="GO:0009279">
    <property type="term" value="C:cell outer membrane"/>
    <property type="evidence" value="ECO:0007669"/>
    <property type="project" value="TreeGrafter"/>
</dbReference>
<keyword evidence="1 4" id="KW-0813">Transport</keyword>
<proteinExistence type="inferred from homology"/>
<dbReference type="RefSeq" id="WP_163962394.1">
    <property type="nucleotide sequence ID" value="NZ_JAAIVB010000035.1"/>
</dbReference>
<name>A0A6B3SKJ0_9BURK</name>
<dbReference type="EMBL" id="JAAIVB010000035">
    <property type="protein sequence ID" value="NEX61321.1"/>
    <property type="molecule type" value="Genomic_DNA"/>
</dbReference>
<comment type="function">
    <text evidence="4">Involved in the assembly of lipopolysaccharide (LPS). Required for the translocation of LPS from the inner membrane to the outer membrane.</text>
</comment>
<keyword evidence="3 4" id="KW-0574">Periplasm</keyword>
<comment type="similarity">
    <text evidence="4">Belongs to the LptA family.</text>
</comment>
<dbReference type="HAMAP" id="MF_01914">
    <property type="entry name" value="LPS_assembly_LptA"/>
    <property type="match status" value="1"/>
</dbReference>
<protein>
    <recommendedName>
        <fullName evidence="4">Lipopolysaccharide export system protein LptA</fullName>
    </recommendedName>
</protein>
<dbReference type="GO" id="GO:0017089">
    <property type="term" value="F:glycolipid transfer activity"/>
    <property type="evidence" value="ECO:0007669"/>
    <property type="project" value="TreeGrafter"/>
</dbReference>